<evidence type="ECO:0000313" key="2">
    <source>
        <dbReference type="EMBL" id="MCI70388.1"/>
    </source>
</evidence>
<reference evidence="2 3" key="1">
    <citation type="journal article" date="2018" name="Front. Plant Sci.">
        <title>Red Clover (Trifolium pratense) and Zigzag Clover (T. medium) - A Picture of Genomic Similarities and Differences.</title>
        <authorList>
            <person name="Dluhosova J."/>
            <person name="Istvanek J."/>
            <person name="Nedelnik J."/>
            <person name="Repkova J."/>
        </authorList>
    </citation>
    <scope>NUCLEOTIDE SEQUENCE [LARGE SCALE GENOMIC DNA]</scope>
    <source>
        <strain evidence="3">cv. 10/8</strain>
        <tissue evidence="2">Leaf</tissue>
    </source>
</reference>
<organism evidence="2 3">
    <name type="scientific">Trifolium medium</name>
    <dbReference type="NCBI Taxonomy" id="97028"/>
    <lineage>
        <taxon>Eukaryota</taxon>
        <taxon>Viridiplantae</taxon>
        <taxon>Streptophyta</taxon>
        <taxon>Embryophyta</taxon>
        <taxon>Tracheophyta</taxon>
        <taxon>Spermatophyta</taxon>
        <taxon>Magnoliopsida</taxon>
        <taxon>eudicotyledons</taxon>
        <taxon>Gunneridae</taxon>
        <taxon>Pentapetalae</taxon>
        <taxon>rosids</taxon>
        <taxon>fabids</taxon>
        <taxon>Fabales</taxon>
        <taxon>Fabaceae</taxon>
        <taxon>Papilionoideae</taxon>
        <taxon>50 kb inversion clade</taxon>
        <taxon>NPAAA clade</taxon>
        <taxon>Hologalegina</taxon>
        <taxon>IRL clade</taxon>
        <taxon>Trifolieae</taxon>
        <taxon>Trifolium</taxon>
    </lineage>
</organism>
<evidence type="ECO:0000313" key="3">
    <source>
        <dbReference type="Proteomes" id="UP000265520"/>
    </source>
</evidence>
<feature type="non-terminal residue" evidence="2">
    <location>
        <position position="1"/>
    </location>
</feature>
<dbReference type="EMBL" id="LXQA010774935">
    <property type="protein sequence ID" value="MCI70388.1"/>
    <property type="molecule type" value="Genomic_DNA"/>
</dbReference>
<feature type="region of interest" description="Disordered" evidence="1">
    <location>
        <begin position="1"/>
        <end position="21"/>
    </location>
</feature>
<name>A0A392UBG6_9FABA</name>
<proteinExistence type="predicted"/>
<comment type="caution">
    <text evidence="2">The sequence shown here is derived from an EMBL/GenBank/DDBJ whole genome shotgun (WGS) entry which is preliminary data.</text>
</comment>
<accession>A0A392UBG6</accession>
<protein>
    <submittedName>
        <fullName evidence="2">Uncharacterized protein</fullName>
    </submittedName>
</protein>
<dbReference type="Proteomes" id="UP000265520">
    <property type="component" value="Unassembled WGS sequence"/>
</dbReference>
<dbReference type="AlphaFoldDB" id="A0A392UBG6"/>
<sequence>TTVNSQSDESMRTMVADSEKDTSVDADVVIVDDLVSKERSAEKNPLP</sequence>
<evidence type="ECO:0000256" key="1">
    <source>
        <dbReference type="SAM" id="MobiDB-lite"/>
    </source>
</evidence>
<keyword evidence="3" id="KW-1185">Reference proteome</keyword>